<dbReference type="AlphaFoldDB" id="A0A559JWA5"/>
<evidence type="ECO:0000256" key="5">
    <source>
        <dbReference type="ARBA" id="ARBA00023136"/>
    </source>
</evidence>
<accession>A0A559JWA5</accession>
<evidence type="ECO:0000256" key="1">
    <source>
        <dbReference type="ARBA" id="ARBA00004127"/>
    </source>
</evidence>
<comment type="subcellular location">
    <subcellularLocation>
        <location evidence="1">Endomembrane system</location>
        <topology evidence="1">Multi-pass membrane protein</topology>
    </subcellularLocation>
</comment>
<feature type="domain" description="EamA" evidence="7">
    <location>
        <begin position="216"/>
        <end position="351"/>
    </location>
</feature>
<dbReference type="OrthoDB" id="2655632at2"/>
<feature type="transmembrane region" description="Helical" evidence="6">
    <location>
        <begin position="96"/>
        <end position="115"/>
    </location>
</feature>
<feature type="transmembrane region" description="Helical" evidence="6">
    <location>
        <begin position="61"/>
        <end position="84"/>
    </location>
</feature>
<dbReference type="InterPro" id="IPR050638">
    <property type="entry name" value="AA-Vitamin_Transporters"/>
</dbReference>
<reference evidence="8 9" key="1">
    <citation type="submission" date="2019-07" db="EMBL/GenBank/DDBJ databases">
        <authorList>
            <person name="Kim J."/>
        </authorList>
    </citation>
    <scope>NUCLEOTIDE SEQUENCE [LARGE SCALE GENOMIC DNA]</scope>
    <source>
        <strain evidence="8 9">G13</strain>
    </source>
</reference>
<feature type="transmembrane region" description="Helical" evidence="6">
    <location>
        <begin position="127"/>
        <end position="149"/>
    </location>
</feature>
<evidence type="ECO:0000256" key="2">
    <source>
        <dbReference type="ARBA" id="ARBA00007362"/>
    </source>
</evidence>
<dbReference type="Proteomes" id="UP000316330">
    <property type="component" value="Unassembled WGS sequence"/>
</dbReference>
<dbReference type="InterPro" id="IPR000620">
    <property type="entry name" value="EamA_dom"/>
</dbReference>
<sequence>MCVHECAPYRQLVFIEPFHAQSLLNVSTNNIIYEKLLTEQITRDILLFKKYLLSQINGEELSAMSGILFGLLSAFSFGTADYLAGRASRKTGIFSTLYFMQLVGLIFLTVAMTLAGQWGKLPVDPNAVLSASLWMALDLIGILLLYQGLVSGKASIVAPIASSFSVITVILALASGERIDIGRLTAIVLTFVGVLLTTLVLSSKQKMARPSRKLESGAVWAILAALFLGVAFFGLRYTQQSLGGLATVWIGRLQATILLPIVFACLKKRIGLALPDFKSAGLMVIVGILDAAALVSYNFGLGLANTSIVIAATSLFAVVTFLWGVLLDREKPAWNQWLGTGCTFIGIFIISLLQ</sequence>
<evidence type="ECO:0000313" key="8">
    <source>
        <dbReference type="EMBL" id="TVY04168.1"/>
    </source>
</evidence>
<evidence type="ECO:0000256" key="3">
    <source>
        <dbReference type="ARBA" id="ARBA00022692"/>
    </source>
</evidence>
<feature type="transmembrane region" description="Helical" evidence="6">
    <location>
        <begin position="241"/>
        <end position="265"/>
    </location>
</feature>
<evidence type="ECO:0000313" key="9">
    <source>
        <dbReference type="Proteomes" id="UP000316330"/>
    </source>
</evidence>
<protein>
    <submittedName>
        <fullName evidence="8">DMT family transporter</fullName>
    </submittedName>
</protein>
<feature type="transmembrane region" description="Helical" evidence="6">
    <location>
        <begin position="214"/>
        <end position="235"/>
    </location>
</feature>
<evidence type="ECO:0000256" key="4">
    <source>
        <dbReference type="ARBA" id="ARBA00022989"/>
    </source>
</evidence>
<organism evidence="8 9">
    <name type="scientific">Cohnella terricola</name>
    <dbReference type="NCBI Taxonomy" id="1289167"/>
    <lineage>
        <taxon>Bacteria</taxon>
        <taxon>Bacillati</taxon>
        <taxon>Bacillota</taxon>
        <taxon>Bacilli</taxon>
        <taxon>Bacillales</taxon>
        <taxon>Paenibacillaceae</taxon>
        <taxon>Cohnella</taxon>
    </lineage>
</organism>
<keyword evidence="9" id="KW-1185">Reference proteome</keyword>
<evidence type="ECO:0000256" key="6">
    <source>
        <dbReference type="SAM" id="Phobius"/>
    </source>
</evidence>
<feature type="transmembrane region" description="Helical" evidence="6">
    <location>
        <begin position="156"/>
        <end position="175"/>
    </location>
</feature>
<keyword evidence="3 6" id="KW-0812">Transmembrane</keyword>
<proteinExistence type="inferred from homology"/>
<feature type="domain" description="EamA" evidence="7">
    <location>
        <begin position="64"/>
        <end position="198"/>
    </location>
</feature>
<dbReference type="PANTHER" id="PTHR32322">
    <property type="entry name" value="INNER MEMBRANE TRANSPORTER"/>
    <property type="match status" value="1"/>
</dbReference>
<keyword evidence="4 6" id="KW-1133">Transmembrane helix</keyword>
<dbReference type="InterPro" id="IPR037185">
    <property type="entry name" value="EmrE-like"/>
</dbReference>
<comment type="caution">
    <text evidence="8">The sequence shown here is derived from an EMBL/GenBank/DDBJ whole genome shotgun (WGS) entry which is preliminary data.</text>
</comment>
<dbReference type="EMBL" id="VNJJ01000001">
    <property type="protein sequence ID" value="TVY04168.1"/>
    <property type="molecule type" value="Genomic_DNA"/>
</dbReference>
<feature type="transmembrane region" description="Helical" evidence="6">
    <location>
        <begin position="303"/>
        <end position="327"/>
    </location>
</feature>
<gene>
    <name evidence="8" type="ORF">FPZ45_00775</name>
</gene>
<keyword evidence="5 6" id="KW-0472">Membrane</keyword>
<evidence type="ECO:0000259" key="7">
    <source>
        <dbReference type="Pfam" id="PF00892"/>
    </source>
</evidence>
<feature type="transmembrane region" description="Helical" evidence="6">
    <location>
        <begin position="277"/>
        <end position="297"/>
    </location>
</feature>
<dbReference type="Gene3D" id="1.10.3730.20">
    <property type="match status" value="1"/>
</dbReference>
<feature type="transmembrane region" description="Helical" evidence="6">
    <location>
        <begin position="334"/>
        <end position="353"/>
    </location>
</feature>
<dbReference type="PANTHER" id="PTHR32322:SF2">
    <property type="entry name" value="EAMA DOMAIN-CONTAINING PROTEIN"/>
    <property type="match status" value="1"/>
</dbReference>
<dbReference type="SUPFAM" id="SSF103481">
    <property type="entry name" value="Multidrug resistance efflux transporter EmrE"/>
    <property type="match status" value="2"/>
</dbReference>
<dbReference type="GO" id="GO:0016020">
    <property type="term" value="C:membrane"/>
    <property type="evidence" value="ECO:0007669"/>
    <property type="project" value="UniProtKB-SubCell"/>
</dbReference>
<comment type="similarity">
    <text evidence="2">Belongs to the EamA transporter family.</text>
</comment>
<dbReference type="Pfam" id="PF00892">
    <property type="entry name" value="EamA"/>
    <property type="match status" value="2"/>
</dbReference>
<feature type="transmembrane region" description="Helical" evidence="6">
    <location>
        <begin position="181"/>
        <end position="202"/>
    </location>
</feature>
<name>A0A559JWA5_9BACL</name>